<gene>
    <name evidence="2" type="ORF">A3B74_00690</name>
</gene>
<evidence type="ECO:0000256" key="1">
    <source>
        <dbReference type="SAM" id="Phobius"/>
    </source>
</evidence>
<proteinExistence type="predicted"/>
<evidence type="ECO:0000313" key="3">
    <source>
        <dbReference type="Proteomes" id="UP000177165"/>
    </source>
</evidence>
<feature type="transmembrane region" description="Helical" evidence="1">
    <location>
        <begin position="166"/>
        <end position="185"/>
    </location>
</feature>
<feature type="transmembrane region" description="Helical" evidence="1">
    <location>
        <begin position="197"/>
        <end position="216"/>
    </location>
</feature>
<keyword evidence="1" id="KW-0812">Transmembrane</keyword>
<feature type="transmembrane region" description="Helical" evidence="1">
    <location>
        <begin position="14"/>
        <end position="34"/>
    </location>
</feature>
<keyword evidence="1" id="KW-0472">Membrane</keyword>
<feature type="transmembrane region" description="Helical" evidence="1">
    <location>
        <begin position="355"/>
        <end position="373"/>
    </location>
</feature>
<feature type="transmembrane region" description="Helical" evidence="1">
    <location>
        <begin position="331"/>
        <end position="349"/>
    </location>
</feature>
<dbReference type="AlphaFoldDB" id="A0A1G2ATN4"/>
<feature type="transmembrane region" description="Helical" evidence="1">
    <location>
        <begin position="236"/>
        <end position="253"/>
    </location>
</feature>
<sequence length="541" mass="62622">MNIIGTRHFKWKIVARWIGFIVIPGLFVVLGMYLKNSRGPYWSGSNYDPDYAYLMNALNVIEDLPIGHIDHPGTPVQIFIAIVMRCVHFLRNNFVYDWPTLETDVLTNPELYLQTVSYVFLIINALLLSTIGFTAYYKLKNVWLGWLLQTAPFFSSYIPMNSLVKVAPEAMLLTVVLLLMLWLVMMLKSKQQTWRHGIVYALIAAMIIGLGIATKMNFLPTIVLPLIIIRTIRLKLLYLISAVSFFFFFTLPIRQRYAELFDWVIKIFQHSGIHGAGTAQILDWSVYWSNLKILLDGFPHIFEVIILFLLVSIVSIIVLPQRRQYLQTMTFRVGAAAAITQILAFGFIAKHMIQYYYLPFVPLTAMMICCALLQLRHFHEPKTVATICLTILFFVFAGQSMALTFSEVKKLNTVEKNTKQEVLSLQQELQERYADYTVFHYFRSSSLEFALNFGNNSVSQSYNWELTQLYPNYFVYEIFTKQFSKWNTVIDIHSFLQQNPKVILTGSPFETSYVSEPHYRPDITLTDQFHGVNETFYLVSP</sequence>
<reference evidence="2 3" key="1">
    <citation type="journal article" date="2016" name="Nat. Commun.">
        <title>Thousands of microbial genomes shed light on interconnected biogeochemical processes in an aquifer system.</title>
        <authorList>
            <person name="Anantharaman K."/>
            <person name="Brown C.T."/>
            <person name="Hug L.A."/>
            <person name="Sharon I."/>
            <person name="Castelle C.J."/>
            <person name="Probst A.J."/>
            <person name="Thomas B.C."/>
            <person name="Singh A."/>
            <person name="Wilkins M.J."/>
            <person name="Karaoz U."/>
            <person name="Brodie E.L."/>
            <person name="Williams K.H."/>
            <person name="Hubbard S.S."/>
            <person name="Banfield J.F."/>
        </authorList>
    </citation>
    <scope>NUCLEOTIDE SEQUENCE [LARGE SCALE GENOMIC DNA]</scope>
</reference>
<evidence type="ECO:0008006" key="4">
    <source>
        <dbReference type="Google" id="ProtNLM"/>
    </source>
</evidence>
<protein>
    <recommendedName>
        <fullName evidence="4">Glycosyltransferase RgtA/B/C/D-like domain-containing protein</fullName>
    </recommendedName>
</protein>
<dbReference type="EMBL" id="MHKB01000009">
    <property type="protein sequence ID" value="OGY79347.1"/>
    <property type="molecule type" value="Genomic_DNA"/>
</dbReference>
<organism evidence="2 3">
    <name type="scientific">Candidatus Kerfeldbacteria bacterium RIFCSPHIGHO2_02_FULL_42_14</name>
    <dbReference type="NCBI Taxonomy" id="1798540"/>
    <lineage>
        <taxon>Bacteria</taxon>
        <taxon>Candidatus Kerfeldiibacteriota</taxon>
    </lineage>
</organism>
<feature type="transmembrane region" description="Helical" evidence="1">
    <location>
        <begin position="301"/>
        <end position="319"/>
    </location>
</feature>
<keyword evidence="1" id="KW-1133">Transmembrane helix</keyword>
<feature type="transmembrane region" description="Helical" evidence="1">
    <location>
        <begin position="385"/>
        <end position="405"/>
    </location>
</feature>
<name>A0A1G2ATN4_9BACT</name>
<comment type="caution">
    <text evidence="2">The sequence shown here is derived from an EMBL/GenBank/DDBJ whole genome shotgun (WGS) entry which is preliminary data.</text>
</comment>
<feature type="transmembrane region" description="Helical" evidence="1">
    <location>
        <begin position="116"/>
        <end position="136"/>
    </location>
</feature>
<accession>A0A1G2ATN4</accession>
<dbReference type="Proteomes" id="UP000177165">
    <property type="component" value="Unassembled WGS sequence"/>
</dbReference>
<evidence type="ECO:0000313" key="2">
    <source>
        <dbReference type="EMBL" id="OGY79347.1"/>
    </source>
</evidence>